<protein>
    <submittedName>
        <fullName evidence="1">Uncharacterized protein</fullName>
    </submittedName>
</protein>
<dbReference type="EMBL" id="MFIF01000012">
    <property type="protein sequence ID" value="OGF86670.1"/>
    <property type="molecule type" value="Genomic_DNA"/>
</dbReference>
<comment type="caution">
    <text evidence="1">The sequence shown here is derived from an EMBL/GenBank/DDBJ whole genome shotgun (WGS) entry which is preliminary data.</text>
</comment>
<gene>
    <name evidence="1" type="ORF">A3B19_00265</name>
</gene>
<dbReference type="AlphaFoldDB" id="A0A1F5XFN2"/>
<organism evidence="1 2">
    <name type="scientific">Candidatus Giovannonibacteria bacterium RIFCSPLOWO2_01_FULL_46_32</name>
    <dbReference type="NCBI Taxonomy" id="1798353"/>
    <lineage>
        <taxon>Bacteria</taxon>
        <taxon>Candidatus Giovannoniibacteriota</taxon>
    </lineage>
</organism>
<evidence type="ECO:0000313" key="2">
    <source>
        <dbReference type="Proteomes" id="UP000177346"/>
    </source>
</evidence>
<sequence>MANIKNNFLSSILELVRTHFSEKIPPRKRSGFAARFNNYKFFFGGKFFLKFYSKRRNPLEVLRHGGFADGCWSALGDCRGDWKQFVRNFLPEKLPVLFLMCQTESVSGTTFLPFLLVRSIAEVNEREARHPLSALTAKKYSVI</sequence>
<accession>A0A1F5XFN2</accession>
<name>A0A1F5XFN2_9BACT</name>
<dbReference type="Proteomes" id="UP000177346">
    <property type="component" value="Unassembled WGS sequence"/>
</dbReference>
<evidence type="ECO:0000313" key="1">
    <source>
        <dbReference type="EMBL" id="OGF86670.1"/>
    </source>
</evidence>
<proteinExistence type="predicted"/>
<reference evidence="1 2" key="1">
    <citation type="journal article" date="2016" name="Nat. Commun.">
        <title>Thousands of microbial genomes shed light on interconnected biogeochemical processes in an aquifer system.</title>
        <authorList>
            <person name="Anantharaman K."/>
            <person name="Brown C.T."/>
            <person name="Hug L.A."/>
            <person name="Sharon I."/>
            <person name="Castelle C.J."/>
            <person name="Probst A.J."/>
            <person name="Thomas B.C."/>
            <person name="Singh A."/>
            <person name="Wilkins M.J."/>
            <person name="Karaoz U."/>
            <person name="Brodie E.L."/>
            <person name="Williams K.H."/>
            <person name="Hubbard S.S."/>
            <person name="Banfield J.F."/>
        </authorList>
    </citation>
    <scope>NUCLEOTIDE SEQUENCE [LARGE SCALE GENOMIC DNA]</scope>
</reference>